<gene>
    <name evidence="7" type="ORF">Q4494_00390</name>
</gene>
<dbReference type="InterPro" id="IPR013130">
    <property type="entry name" value="Fe3_Rdtase_TM_dom"/>
</dbReference>
<evidence type="ECO:0000313" key="8">
    <source>
        <dbReference type="Proteomes" id="UP001169823"/>
    </source>
</evidence>
<name>A0AAW7XRX1_9RHOB</name>
<dbReference type="Pfam" id="PF01794">
    <property type="entry name" value="Ferric_reduct"/>
    <property type="match status" value="1"/>
</dbReference>
<evidence type="ECO:0000256" key="5">
    <source>
        <dbReference type="SAM" id="Phobius"/>
    </source>
</evidence>
<evidence type="ECO:0000256" key="2">
    <source>
        <dbReference type="ARBA" id="ARBA00022692"/>
    </source>
</evidence>
<dbReference type="RefSeq" id="WP_303478707.1">
    <property type="nucleotide sequence ID" value="NZ_JAUOPJ010000001.1"/>
</dbReference>
<dbReference type="EMBL" id="JAUOPJ010000001">
    <property type="protein sequence ID" value="MDO6455520.1"/>
    <property type="molecule type" value="Genomic_DNA"/>
</dbReference>
<sequence length="230" mass="25539">MSRKAFALIVTGLVAAIGVPVFFYMLSDAPFRSAFKDALSLLTLVAFSLLIAQFYLTRGNTPVTQAFKPARVQKLHKYLAYTAIVVILAHPYLIVVPRYFEGGVEPWTAFVTMLTQFSNIGILSGILAWLVLVAVGITAFFRRKVMRKMRKKYRGWRGLHAVLVLGFILPALFHVIMLGRHMSLGLAIYFCAALALGLVLLARLYPDRIPFASVGKSIGAKFHKAEAHPQ</sequence>
<feature type="transmembrane region" description="Helical" evidence="5">
    <location>
        <begin position="186"/>
        <end position="206"/>
    </location>
</feature>
<reference evidence="7" key="1">
    <citation type="submission" date="2023-07" db="EMBL/GenBank/DDBJ databases">
        <title>Genome content predicts the carbon catabolic preferences of heterotrophic bacteria.</title>
        <authorList>
            <person name="Gralka M."/>
        </authorList>
    </citation>
    <scope>NUCLEOTIDE SEQUENCE</scope>
    <source>
        <strain evidence="7">I2M02</strain>
    </source>
</reference>
<protein>
    <submittedName>
        <fullName evidence="7">Ferric reductase-like transmembrane domain-containing protein</fullName>
    </submittedName>
</protein>
<feature type="transmembrane region" description="Helical" evidence="5">
    <location>
        <begin position="5"/>
        <end position="26"/>
    </location>
</feature>
<comment type="subcellular location">
    <subcellularLocation>
        <location evidence="1">Membrane</location>
        <topology evidence="1">Multi-pass membrane protein</topology>
    </subcellularLocation>
</comment>
<evidence type="ECO:0000256" key="4">
    <source>
        <dbReference type="ARBA" id="ARBA00023136"/>
    </source>
</evidence>
<comment type="caution">
    <text evidence="7">The sequence shown here is derived from an EMBL/GenBank/DDBJ whole genome shotgun (WGS) entry which is preliminary data.</text>
</comment>
<feature type="transmembrane region" description="Helical" evidence="5">
    <location>
        <begin position="78"/>
        <end position="100"/>
    </location>
</feature>
<dbReference type="GO" id="GO:0016020">
    <property type="term" value="C:membrane"/>
    <property type="evidence" value="ECO:0007669"/>
    <property type="project" value="UniProtKB-SubCell"/>
</dbReference>
<keyword evidence="4 5" id="KW-0472">Membrane</keyword>
<proteinExistence type="predicted"/>
<evidence type="ECO:0000313" key="7">
    <source>
        <dbReference type="EMBL" id="MDO6455520.1"/>
    </source>
</evidence>
<feature type="domain" description="Ferric oxidoreductase" evidence="6">
    <location>
        <begin position="44"/>
        <end position="169"/>
    </location>
</feature>
<evidence type="ECO:0000259" key="6">
    <source>
        <dbReference type="Pfam" id="PF01794"/>
    </source>
</evidence>
<accession>A0AAW7XRX1</accession>
<feature type="transmembrane region" description="Helical" evidence="5">
    <location>
        <begin position="120"/>
        <end position="141"/>
    </location>
</feature>
<dbReference type="Proteomes" id="UP001169823">
    <property type="component" value="Unassembled WGS sequence"/>
</dbReference>
<feature type="transmembrane region" description="Helical" evidence="5">
    <location>
        <begin position="161"/>
        <end position="180"/>
    </location>
</feature>
<evidence type="ECO:0000256" key="1">
    <source>
        <dbReference type="ARBA" id="ARBA00004141"/>
    </source>
</evidence>
<dbReference type="AlphaFoldDB" id="A0AAW7XRX1"/>
<evidence type="ECO:0000256" key="3">
    <source>
        <dbReference type="ARBA" id="ARBA00022989"/>
    </source>
</evidence>
<feature type="transmembrane region" description="Helical" evidence="5">
    <location>
        <begin position="38"/>
        <end position="57"/>
    </location>
</feature>
<keyword evidence="3 5" id="KW-1133">Transmembrane helix</keyword>
<keyword evidence="2 5" id="KW-0812">Transmembrane</keyword>
<organism evidence="7 8">
    <name type="scientific">Celeribacter halophilus</name>
    <dbReference type="NCBI Taxonomy" id="576117"/>
    <lineage>
        <taxon>Bacteria</taxon>
        <taxon>Pseudomonadati</taxon>
        <taxon>Pseudomonadota</taxon>
        <taxon>Alphaproteobacteria</taxon>
        <taxon>Rhodobacterales</taxon>
        <taxon>Roseobacteraceae</taxon>
        <taxon>Celeribacter</taxon>
    </lineage>
</organism>